<dbReference type="STRING" id="314283.MED297_13932"/>
<proteinExistence type="predicted"/>
<dbReference type="Proteomes" id="UP000005953">
    <property type="component" value="Unassembled WGS sequence"/>
</dbReference>
<dbReference type="HOGENOM" id="CLU_324618_0_0_6"/>
<evidence type="ECO:0000313" key="1">
    <source>
        <dbReference type="EMBL" id="EAR08255.1"/>
    </source>
</evidence>
<gene>
    <name evidence="1" type="ORF">MED297_13932</name>
</gene>
<sequence length="889" mass="95795">MPFFSNLLKPLVLVTVGISMGLLSCVSSTGGEKSNPDAKTLTLIDSPVNGIRYHCDGREGMTEQGGKLYCEKAPIGFFLGEMAIGTLAEFPEDLNVYLQDLIGVPREQYDHDDVVNLGRLLQSLDDDGVIAEVIDIPVDTAVEFIASDSLDDGLKALAEIANVDLVSEPFAIAHLKRSYEGGEDASFYQITIVVDDADAGTLLIPAAIELTFFGAEIIDSTGEAVKSIQLSDTLKRETFFLRNPPQEGQVLKVQAKAEGYIDTGTTALLNAATGGYELELNMLKDQAGYVANGVMVSKEDVSAKVAAGTVTSDITATATPYFGQPGGSVEIPAGVYMTDADGNAIDGAEITFATLNLRQDEARTSLPDFNNSIDNLGDLISDGIISEAESLDVVPLTYTTVNITDNQGDKVKRFSSDIEITLQLAVGSGDVAGNVFQPGDLLPIFSYDESSGKIQYEQQAVVEDLNPSDGMYDVRVQTNHLTAYGVAQWYDDHLQTCEHPGTIVHYKDKYSGDYVKMWDVYEGTGYVSIFPNYEVSVLSVHASRPSIYLADHKSFYGVSHSPPPGTTKESSHFFIQGWGAFTYIFSVYNKAGALVGYKEIADVCSGETYEVLIDTDDSYGYEEAREKLDALSSASAPEKEEGIASHVGALQAVHNVSVSLTNAEDERGEELLDDSRDIVLEYAEAFFENNNAALADLAGSSINDLGCMSGLMEAYKEELNQNLSAYLAMGGEDYSIPELLKPLLEQVAEEYIDFEPLYIYAVDDSLKEYVDCGWTLIAALSSVNYEAVNGNLIAGIQEAFEPTVLANVSAIRGRVDDELNAGGGTDDGGSDPMVTAYTAAIFENILNVAESLANELMPLTHFSNAGLSQIQSQQAYLDALEALGQIEAP</sequence>
<comment type="caution">
    <text evidence="1">The sequence shown here is derived from an EMBL/GenBank/DDBJ whole genome shotgun (WGS) entry which is preliminary data.</text>
</comment>
<reference evidence="1 2" key="1">
    <citation type="submission" date="2006-02" db="EMBL/GenBank/DDBJ databases">
        <authorList>
            <person name="Pinhassi J."/>
            <person name="Pedros-Alio C."/>
            <person name="Ferriera S."/>
            <person name="Johnson J."/>
            <person name="Kravitz S."/>
            <person name="Halpern A."/>
            <person name="Remington K."/>
            <person name="Beeson K."/>
            <person name="Tran B."/>
            <person name="Rogers Y.-H."/>
            <person name="Friedman R."/>
            <person name="Venter J.C."/>
        </authorList>
    </citation>
    <scope>NUCLEOTIDE SEQUENCE [LARGE SCALE GENOMIC DNA]</scope>
    <source>
        <strain evidence="1 2">MED297</strain>
    </source>
</reference>
<dbReference type="EMBL" id="AAOE01000023">
    <property type="protein sequence ID" value="EAR08255.1"/>
    <property type="molecule type" value="Genomic_DNA"/>
</dbReference>
<organism evidence="1 2">
    <name type="scientific">Reinekea blandensis MED297</name>
    <dbReference type="NCBI Taxonomy" id="314283"/>
    <lineage>
        <taxon>Bacteria</taxon>
        <taxon>Pseudomonadati</taxon>
        <taxon>Pseudomonadota</taxon>
        <taxon>Gammaproteobacteria</taxon>
        <taxon>Oceanospirillales</taxon>
        <taxon>Saccharospirillaceae</taxon>
        <taxon>Reinekea</taxon>
    </lineage>
</organism>
<accession>A4BHY3</accession>
<dbReference type="AlphaFoldDB" id="A4BHY3"/>
<evidence type="ECO:0000313" key="2">
    <source>
        <dbReference type="Proteomes" id="UP000005953"/>
    </source>
</evidence>
<protein>
    <submittedName>
        <fullName evidence="1">Autotransporter adhesin</fullName>
    </submittedName>
</protein>
<dbReference type="OrthoDB" id="9775851at2"/>
<name>A4BHY3_9GAMM</name>
<keyword evidence="2" id="KW-1185">Reference proteome</keyword>
<dbReference type="RefSeq" id="WP_008042719.1">
    <property type="nucleotide sequence ID" value="NZ_CH724149.1"/>
</dbReference>